<name>A0A5N6NN07_9ASTR</name>
<accession>A0A5N6NN07</accession>
<evidence type="ECO:0000256" key="3">
    <source>
        <dbReference type="ARBA" id="ARBA00022857"/>
    </source>
</evidence>
<dbReference type="PANTHER" id="PTHR43490:SF98">
    <property type="entry name" value="OS02G0640600 PROTEIN"/>
    <property type="match status" value="1"/>
</dbReference>
<dbReference type="InterPro" id="IPR036291">
    <property type="entry name" value="NAD(P)-bd_dom_sf"/>
</dbReference>
<evidence type="ECO:0000256" key="5">
    <source>
        <dbReference type="PIRSR" id="PIRSR600246-1"/>
    </source>
</evidence>
<dbReference type="AlphaFoldDB" id="A0A5N6NN07"/>
<evidence type="ECO:0000256" key="1">
    <source>
        <dbReference type="ARBA" id="ARBA00006484"/>
    </source>
</evidence>
<keyword evidence="3" id="KW-0521">NADP</keyword>
<evidence type="ECO:0000256" key="6">
    <source>
        <dbReference type="PIRSR" id="PIRSR600246-3"/>
    </source>
</evidence>
<dbReference type="InterPro" id="IPR029055">
    <property type="entry name" value="Ntn_hydrolases_N"/>
</dbReference>
<comment type="caution">
    <text evidence="8">The sequence shown here is derived from an EMBL/GenBank/DDBJ whole genome shotgun (WGS) entry which is preliminary data.</text>
</comment>
<organism evidence="8 9">
    <name type="scientific">Mikania micrantha</name>
    <name type="common">bitter vine</name>
    <dbReference type="NCBI Taxonomy" id="192012"/>
    <lineage>
        <taxon>Eukaryota</taxon>
        <taxon>Viridiplantae</taxon>
        <taxon>Streptophyta</taxon>
        <taxon>Embryophyta</taxon>
        <taxon>Tracheophyta</taxon>
        <taxon>Spermatophyta</taxon>
        <taxon>Magnoliopsida</taxon>
        <taxon>eudicotyledons</taxon>
        <taxon>Gunneridae</taxon>
        <taxon>Pentapetalae</taxon>
        <taxon>asterids</taxon>
        <taxon>campanulids</taxon>
        <taxon>Asterales</taxon>
        <taxon>Asteraceae</taxon>
        <taxon>Asteroideae</taxon>
        <taxon>Heliantheae alliance</taxon>
        <taxon>Eupatorieae</taxon>
        <taxon>Mikania</taxon>
    </lineage>
</organism>
<dbReference type="InterPro" id="IPR000246">
    <property type="entry name" value="Peptidase_T2"/>
</dbReference>
<gene>
    <name evidence="8" type="ORF">E3N88_19382</name>
</gene>
<feature type="compositionally biased region" description="Low complexity" evidence="7">
    <location>
        <begin position="183"/>
        <end position="193"/>
    </location>
</feature>
<evidence type="ECO:0000256" key="2">
    <source>
        <dbReference type="ARBA" id="ARBA00011601"/>
    </source>
</evidence>
<dbReference type="InterPro" id="IPR002347">
    <property type="entry name" value="SDR_fam"/>
</dbReference>
<dbReference type="OrthoDB" id="77601at2759"/>
<evidence type="ECO:0000313" key="9">
    <source>
        <dbReference type="Proteomes" id="UP000326396"/>
    </source>
</evidence>
<dbReference type="Gene3D" id="3.60.20.30">
    <property type="entry name" value="(Glycosyl)asparaginase"/>
    <property type="match status" value="1"/>
</dbReference>
<proteinExistence type="inferred from homology"/>
<evidence type="ECO:0000256" key="7">
    <source>
        <dbReference type="SAM" id="MobiDB-lite"/>
    </source>
</evidence>
<comment type="subunit">
    <text evidence="2">Heterotetramer of two alpha and two beta chains arranged as a dimer of alpha/beta heterodimers.</text>
</comment>
<keyword evidence="4" id="KW-0560">Oxidoreductase</keyword>
<dbReference type="PANTHER" id="PTHR43490">
    <property type="entry name" value="(+)-NEOMENTHOL DEHYDROGENASE"/>
    <property type="match status" value="1"/>
</dbReference>
<dbReference type="Pfam" id="PF01112">
    <property type="entry name" value="Asparaginase_2"/>
    <property type="match status" value="1"/>
</dbReference>
<sequence>MSGEVSEERFFVAVHVGAGYHSPVNEKALRSAMKTACIAAASILRTGSGGCVDAVSAAIETLENDPCTNAGRGSNLTEDGRVECDASVMDGKSGAFGAVGAVPGVENAIKIAALLVKEQMLGSFLLGRIPPMFLAGEGARAWAKSKGVNFLGTIEETNEWLVTRKAKEQWKYYKAMLEDSKSRSSSGKPSSSSLQVGNAPDLDGSHLMTGRDHAMDSIMDTVGVICIDKEGNVASGASSGGIALKVRGRVGLAATYGSGCWASSKDSFGATLKVGCCASGAGECLMRNFAAQECCTSSSLLQAGPSAACSEVLQTVHKESCQHGSAGILLVQAEAPSIGIGSPPQLKSVEIVAGYTTLSFGIGYFGNSMKQPKASILRSKKQQNRTDICQFAALVDLTCESAMKNLEGCSFFKNLVFHQLDVLDPCSISSLVDFVKSKYGKLDILVNNAGILGLSVDANAIEEVSNGEESTYIKWGEISTQPYNLGEQCIQTNYYGAKRMIQAFMPLLSSSDSPRIVNVSSSAGKLKFVINEWACNILNDTKTLNEERIDEILEGFLKDLKEGSLETKKWPSFLSAYTLSKAAMNAYTRLLAVKHMNKCIINCVCPGHVKTNLNLFTGPLNVEEGAHSVVRLALLPTHGEDVVSVVLTARDEKKGTDALDKFKGTHLSDLVMFHQLDVVDPVSVASLAQFVRTQFGKLDILVNNSGIGGVTADEEALRGSRTSDKEATGSQIEWKNILSESYELTVQCIQTNYYGAKRMVEHFIPIMESSDSPRIVNVSSSMGKLKICSIQYGTNNLPNMWFVASFVKTDLNYKTGILSVEDGAETPVKVALSPHDGPSGCFFDRNGITSFE</sequence>
<evidence type="ECO:0000256" key="4">
    <source>
        <dbReference type="ARBA" id="ARBA00023002"/>
    </source>
</evidence>
<dbReference type="GO" id="GO:0016491">
    <property type="term" value="F:oxidoreductase activity"/>
    <property type="evidence" value="ECO:0007669"/>
    <property type="project" value="UniProtKB-KW"/>
</dbReference>
<dbReference type="Pfam" id="PF00106">
    <property type="entry name" value="adh_short"/>
    <property type="match status" value="2"/>
</dbReference>
<dbReference type="Proteomes" id="UP000326396">
    <property type="component" value="Linkage Group LG18"/>
</dbReference>
<dbReference type="CDD" id="cd04514">
    <property type="entry name" value="Taspase1_like"/>
    <property type="match status" value="1"/>
</dbReference>
<protein>
    <submittedName>
        <fullName evidence="8">Uncharacterized protein</fullName>
    </submittedName>
</protein>
<dbReference type="SUPFAM" id="SSF56235">
    <property type="entry name" value="N-terminal nucleophile aminohydrolases (Ntn hydrolases)"/>
    <property type="match status" value="1"/>
</dbReference>
<dbReference type="PRINTS" id="PR00081">
    <property type="entry name" value="GDHRDH"/>
</dbReference>
<feature type="site" description="Cleavage; by autolysis" evidence="6">
    <location>
        <begin position="220"/>
        <end position="221"/>
    </location>
</feature>
<feature type="region of interest" description="Disordered" evidence="7">
    <location>
        <begin position="181"/>
        <end position="200"/>
    </location>
</feature>
<dbReference type="SUPFAM" id="SSF51735">
    <property type="entry name" value="NAD(P)-binding Rossmann-fold domains"/>
    <property type="match status" value="2"/>
</dbReference>
<comment type="similarity">
    <text evidence="1">Belongs to the short-chain dehydrogenases/reductases (SDR) family.</text>
</comment>
<keyword evidence="9" id="KW-1185">Reference proteome</keyword>
<dbReference type="Gene3D" id="3.40.50.720">
    <property type="entry name" value="NAD(P)-binding Rossmann-like Domain"/>
    <property type="match status" value="2"/>
</dbReference>
<dbReference type="EMBL" id="SZYD01000010">
    <property type="protein sequence ID" value="KAD4982711.1"/>
    <property type="molecule type" value="Genomic_DNA"/>
</dbReference>
<reference evidence="8 9" key="1">
    <citation type="submission" date="2019-05" db="EMBL/GenBank/DDBJ databases">
        <title>Mikania micrantha, genome provides insights into the molecular mechanism of rapid growth.</title>
        <authorList>
            <person name="Liu B."/>
        </authorList>
    </citation>
    <scope>NUCLEOTIDE SEQUENCE [LARGE SCALE GENOMIC DNA]</scope>
    <source>
        <strain evidence="8">NLD-2019</strain>
        <tissue evidence="8">Leaf</tissue>
    </source>
</reference>
<dbReference type="GO" id="GO:0004298">
    <property type="term" value="F:threonine-type endopeptidase activity"/>
    <property type="evidence" value="ECO:0007669"/>
    <property type="project" value="InterPro"/>
</dbReference>
<dbReference type="GO" id="GO:0016020">
    <property type="term" value="C:membrane"/>
    <property type="evidence" value="ECO:0007669"/>
    <property type="project" value="TreeGrafter"/>
</dbReference>
<dbReference type="InterPro" id="IPR037464">
    <property type="entry name" value="Taspase1"/>
</dbReference>
<evidence type="ECO:0000313" key="8">
    <source>
        <dbReference type="EMBL" id="KAD4982711.1"/>
    </source>
</evidence>
<dbReference type="PRINTS" id="PR00080">
    <property type="entry name" value="SDRFAMILY"/>
</dbReference>
<feature type="active site" description="Nucleophile" evidence="5">
    <location>
        <position position="221"/>
    </location>
</feature>